<evidence type="ECO:0000313" key="3">
    <source>
        <dbReference type="Proteomes" id="UP000066661"/>
    </source>
</evidence>
<evidence type="ECO:0000256" key="1">
    <source>
        <dbReference type="SAM" id="MobiDB-lite"/>
    </source>
</evidence>
<dbReference type="EMBL" id="LN997847">
    <property type="protein sequence ID" value="CUW37059.1"/>
    <property type="molecule type" value="Genomic_DNA"/>
</dbReference>
<reference evidence="2 3" key="1">
    <citation type="submission" date="2015-12" db="EMBL/GenBank/DDBJ databases">
        <authorList>
            <person name="Wibberg D."/>
        </authorList>
    </citation>
    <scope>NUCLEOTIDE SEQUENCE [LARGE SCALE GENOMIC DNA]</scope>
    <source>
        <strain evidence="2">R2091</strain>
        <plasmid evidence="2 3">II</plasmid>
    </source>
</reference>
<dbReference type="Proteomes" id="UP000066661">
    <property type="component" value="Plasmid II"/>
</dbReference>
<protein>
    <recommendedName>
        <fullName evidence="4">DNA-binding protein</fullName>
    </recommendedName>
</protein>
<evidence type="ECO:0000313" key="2">
    <source>
        <dbReference type="EMBL" id="CUW37059.1"/>
    </source>
</evidence>
<dbReference type="InterPro" id="IPR047783">
    <property type="entry name" value="ORF2/OrfX-like"/>
</dbReference>
<evidence type="ECO:0008006" key="4">
    <source>
        <dbReference type="Google" id="ProtNLM"/>
    </source>
</evidence>
<dbReference type="AlphaFoldDB" id="A0A7U7Q9Y8"/>
<sequence>MNRGIVLNTTKFSVMDASKAFKKSRTTIYEALKNGELSRDNDGLIDLSELIRVYGNPVGVQSSTRTEQVQKDVQVHVQSEVENLLKDQISLLKNQLDLANQREKSLMQHIEDLTHRIEFKGTLEQSQQENIDKLNESTNSNIATDPRSQTDSNYDELTTSESKRIHLPEHVEPEPKKRGLFGRVLNAVFDND</sequence>
<gene>
    <name evidence="2" type="ORF">ABR2091_pABR2091_0002</name>
</gene>
<organism evidence="2 3">
    <name type="scientific">Acinetobacter baumannii</name>
    <dbReference type="NCBI Taxonomy" id="470"/>
    <lineage>
        <taxon>Bacteria</taxon>
        <taxon>Pseudomonadati</taxon>
        <taxon>Pseudomonadota</taxon>
        <taxon>Gammaproteobacteria</taxon>
        <taxon>Moraxellales</taxon>
        <taxon>Moraxellaceae</taxon>
        <taxon>Acinetobacter</taxon>
        <taxon>Acinetobacter calcoaceticus/baumannii complex</taxon>
    </lineage>
</organism>
<accession>A0A7U7Q9Y8</accession>
<feature type="region of interest" description="Disordered" evidence="1">
    <location>
        <begin position="136"/>
        <end position="163"/>
    </location>
</feature>
<dbReference type="NCBIfam" id="NF038291">
    <property type="entry name" value="rep_pAB02_ORF2"/>
    <property type="match status" value="1"/>
</dbReference>
<feature type="compositionally biased region" description="Polar residues" evidence="1">
    <location>
        <begin position="136"/>
        <end position="160"/>
    </location>
</feature>
<name>A0A7U7Q9Y8_ACIBA</name>
<proteinExistence type="predicted"/>
<geneLocation type="plasmid" evidence="2 3">
    <name>II</name>
</geneLocation>
<keyword evidence="2" id="KW-0614">Plasmid</keyword>